<dbReference type="OrthoDB" id="19923at2759"/>
<feature type="domain" description="Azaphilone pigments biosynthesis cluster protein L N-terminal" evidence="1">
    <location>
        <begin position="1"/>
        <end position="197"/>
    </location>
</feature>
<gene>
    <name evidence="2" type="ORF">ALECFALPRED_004821</name>
</gene>
<dbReference type="Pfam" id="PF17111">
    <property type="entry name" value="PigL_N"/>
    <property type="match status" value="1"/>
</dbReference>
<accession>A0A8H3EF44</accession>
<keyword evidence="3" id="KW-1185">Reference proteome</keyword>
<dbReference type="InterPro" id="IPR031348">
    <property type="entry name" value="PigL_N"/>
</dbReference>
<sequence length="483" mass="53095">MDPLSVSASIIGITTAAVQVSRLLKTFIDGANGASTSARSVLMEVTGIYACLHQLQGFLIGNEEATRSRRSLIMIEQVIIVFTDCVSIFSELEQTLESLKTGEHMRFIDQVKWASKEATVSKLLTRLQASKASLNFMLTILTCTSMDWAEASMHNLTSLVQEVLKTNVDMATRLKNLERMHPAMAASFRTSQNDAARSEGTESRAISRRTYHNFAFEEELETSTVYKRAGLDPIRFSKSSNSSNGPSCLSGLSLCDVSNVSAIALPITSMELWNHHRYIPDAAASATTATSLDAWYNPPAKKSAFIRTAYFNGQYTNQYAQSKFTGHLIYRRFTVTTPHAPPIFTEGAIMPQSPRELARIGEEASEKDERFELEDTAIGNAPPELGSGPIALKSALNMDASGLHAIDSLPGASDTDAAVKSSGEKVLPLSPPEFWKGGKTLAAHRRRLRSTSPSFRWNKPLANVEDALNWKLSVLRKFNAIEY</sequence>
<organism evidence="2 3">
    <name type="scientific">Alectoria fallacina</name>
    <dbReference type="NCBI Taxonomy" id="1903189"/>
    <lineage>
        <taxon>Eukaryota</taxon>
        <taxon>Fungi</taxon>
        <taxon>Dikarya</taxon>
        <taxon>Ascomycota</taxon>
        <taxon>Pezizomycotina</taxon>
        <taxon>Lecanoromycetes</taxon>
        <taxon>OSLEUM clade</taxon>
        <taxon>Lecanoromycetidae</taxon>
        <taxon>Lecanorales</taxon>
        <taxon>Lecanorineae</taxon>
        <taxon>Parmeliaceae</taxon>
        <taxon>Alectoria</taxon>
    </lineage>
</organism>
<dbReference type="Proteomes" id="UP000664203">
    <property type="component" value="Unassembled WGS sequence"/>
</dbReference>
<proteinExistence type="predicted"/>
<evidence type="ECO:0000259" key="1">
    <source>
        <dbReference type="Pfam" id="PF17111"/>
    </source>
</evidence>
<protein>
    <recommendedName>
        <fullName evidence="1">Azaphilone pigments biosynthesis cluster protein L N-terminal domain-containing protein</fullName>
    </recommendedName>
</protein>
<comment type="caution">
    <text evidence="2">The sequence shown here is derived from an EMBL/GenBank/DDBJ whole genome shotgun (WGS) entry which is preliminary data.</text>
</comment>
<dbReference type="AlphaFoldDB" id="A0A8H3EF44"/>
<evidence type="ECO:0000313" key="3">
    <source>
        <dbReference type="Proteomes" id="UP000664203"/>
    </source>
</evidence>
<evidence type="ECO:0000313" key="2">
    <source>
        <dbReference type="EMBL" id="CAF9904053.1"/>
    </source>
</evidence>
<dbReference type="EMBL" id="CAJPDR010000003">
    <property type="protein sequence ID" value="CAF9904053.1"/>
    <property type="molecule type" value="Genomic_DNA"/>
</dbReference>
<name>A0A8H3EF44_9LECA</name>
<reference evidence="2" key="1">
    <citation type="submission" date="2021-03" db="EMBL/GenBank/DDBJ databases">
        <authorList>
            <person name="Tagirdzhanova G."/>
        </authorList>
    </citation>
    <scope>NUCLEOTIDE SEQUENCE</scope>
</reference>